<accession>A0A8J4PST7</accession>
<dbReference type="OrthoDB" id="47172at2759"/>
<reference evidence="2" key="1">
    <citation type="submission" date="2020-01" db="EMBL/GenBank/DDBJ databases">
        <title>Development of genomics and gene disruption for Polysphondylium violaceum indicates a role for the polyketide synthase stlB in stalk morphogenesis.</title>
        <authorList>
            <person name="Narita B."/>
            <person name="Kawabe Y."/>
            <person name="Kin K."/>
            <person name="Saito T."/>
            <person name="Gibbs R."/>
            <person name="Kuspa A."/>
            <person name="Muzny D."/>
            <person name="Queller D."/>
            <person name="Richards S."/>
            <person name="Strassman J."/>
            <person name="Sucgang R."/>
            <person name="Worley K."/>
            <person name="Schaap P."/>
        </authorList>
    </citation>
    <scope>NUCLEOTIDE SEQUENCE</scope>
    <source>
        <strain evidence="2">QSvi11</strain>
    </source>
</reference>
<dbReference type="PANTHER" id="PTHR12461:SF21">
    <property type="entry name" value="JMJC DOMAIN-CONTAINING PROTEIN F"/>
    <property type="match status" value="1"/>
</dbReference>
<organism evidence="2 3">
    <name type="scientific">Polysphondylium violaceum</name>
    <dbReference type="NCBI Taxonomy" id="133409"/>
    <lineage>
        <taxon>Eukaryota</taxon>
        <taxon>Amoebozoa</taxon>
        <taxon>Evosea</taxon>
        <taxon>Eumycetozoa</taxon>
        <taxon>Dictyostelia</taxon>
        <taxon>Dictyosteliales</taxon>
        <taxon>Dictyosteliaceae</taxon>
        <taxon>Polysphondylium</taxon>
    </lineage>
</organism>
<dbReference type="EMBL" id="AJWJ01000833">
    <property type="protein sequence ID" value="KAF2068816.1"/>
    <property type="molecule type" value="Genomic_DNA"/>
</dbReference>
<dbReference type="PANTHER" id="PTHR12461">
    <property type="entry name" value="HYPOXIA-INDUCIBLE FACTOR 1 ALPHA INHIBITOR-RELATED"/>
    <property type="match status" value="1"/>
</dbReference>
<feature type="domain" description="JmjC" evidence="1">
    <location>
        <begin position="294"/>
        <end position="455"/>
    </location>
</feature>
<name>A0A8J4PST7_9MYCE</name>
<dbReference type="PROSITE" id="PS51184">
    <property type="entry name" value="JMJC"/>
    <property type="match status" value="1"/>
</dbReference>
<comment type="caution">
    <text evidence="2">The sequence shown here is derived from an EMBL/GenBank/DDBJ whole genome shotgun (WGS) entry which is preliminary data.</text>
</comment>
<evidence type="ECO:0000259" key="1">
    <source>
        <dbReference type="PROSITE" id="PS51184"/>
    </source>
</evidence>
<gene>
    <name evidence="2" type="ORF">CYY_009862</name>
</gene>
<proteinExistence type="predicted"/>
<dbReference type="SUPFAM" id="SSF51197">
    <property type="entry name" value="Clavaminate synthase-like"/>
    <property type="match status" value="1"/>
</dbReference>
<evidence type="ECO:0000313" key="3">
    <source>
        <dbReference type="Proteomes" id="UP000695562"/>
    </source>
</evidence>
<dbReference type="InterPro" id="IPR003347">
    <property type="entry name" value="JmjC_dom"/>
</dbReference>
<dbReference type="SMART" id="SM00558">
    <property type="entry name" value="JmjC"/>
    <property type="match status" value="1"/>
</dbReference>
<dbReference type="AlphaFoldDB" id="A0A8J4PST7"/>
<evidence type="ECO:0000313" key="2">
    <source>
        <dbReference type="EMBL" id="KAF2068816.1"/>
    </source>
</evidence>
<dbReference type="InterPro" id="IPR041667">
    <property type="entry name" value="Cupin_8"/>
</dbReference>
<sequence length="455" mass="52794">MTTTFPDSFRIQIFNLIKGCYVATCEDLNELGDENENLKPITSTLSSDLKKLFYLYNKRQFGQQLKSLYESIYNATWNQLIVDKGWNHVCWREAFIMGQMAGVACFYIVSDYKKSLEILDQSFILGAPKDIVVPLMKHIQDLQQKSNESNCSPSPSNILPMMIEQVDKSTFPIIKDEFKIPLFDLSITSNNFETFKSNYLTPQKPCVIRGDTKDWKCMELWKDLNYFLSKYSDRLVPIELGHNRLDSLANKSEQQQEVEDWEEKIMTFSKFINEYMVPCSLEKDSSKIKSKSVGYLAQHNLIEQLPCLLDDFKNPSFLSTLESNSETNFTISPHVWFGTGNTITPLHFDSYDNFLAQIVGYKYIRLYHPNQKPNLYISTTNSNNEKSKKTAQNNISLVDIENPDFIKYPLLLEANKSYMDAILEPGDMLFLPNLYWHYVRSLSPSFSLSFWFSNK</sequence>
<dbReference type="Pfam" id="PF13621">
    <property type="entry name" value="Cupin_8"/>
    <property type="match status" value="1"/>
</dbReference>
<dbReference type="Gene3D" id="2.60.120.650">
    <property type="entry name" value="Cupin"/>
    <property type="match status" value="1"/>
</dbReference>
<keyword evidence="3" id="KW-1185">Reference proteome</keyword>
<dbReference type="Proteomes" id="UP000695562">
    <property type="component" value="Unassembled WGS sequence"/>
</dbReference>
<protein>
    <recommendedName>
        <fullName evidence="1">JmjC domain-containing protein</fullName>
    </recommendedName>
</protein>